<organism evidence="2 3">
    <name type="scientific">Catonella morbi ATCC 51271</name>
    <dbReference type="NCBI Taxonomy" id="592026"/>
    <lineage>
        <taxon>Bacteria</taxon>
        <taxon>Bacillati</taxon>
        <taxon>Bacillota</taxon>
        <taxon>Clostridia</taxon>
        <taxon>Lachnospirales</taxon>
        <taxon>Lachnospiraceae</taxon>
        <taxon>Catonella</taxon>
    </lineage>
</organism>
<dbReference type="AlphaFoldDB" id="V2Y2Q4"/>
<dbReference type="STRING" id="592026.GCWU0000282_002117"/>
<evidence type="ECO:0000313" key="2">
    <source>
        <dbReference type="EMBL" id="ESL03243.1"/>
    </source>
</evidence>
<dbReference type="Proteomes" id="UP000018227">
    <property type="component" value="Unassembled WGS sequence"/>
</dbReference>
<dbReference type="EMBL" id="ACIL03000013">
    <property type="protein sequence ID" value="ESL03243.1"/>
    <property type="molecule type" value="Genomic_DNA"/>
</dbReference>
<dbReference type="InterPro" id="IPR006059">
    <property type="entry name" value="SBP"/>
</dbReference>
<dbReference type="RefSeq" id="WP_023354985.1">
    <property type="nucleotide sequence ID" value="NZ_KI535368.1"/>
</dbReference>
<dbReference type="eggNOG" id="COG1653">
    <property type="taxonomic scope" value="Bacteria"/>
</dbReference>
<dbReference type="PANTHER" id="PTHR43649:SF12">
    <property type="entry name" value="DIACETYLCHITOBIOSE BINDING PROTEIN DASA"/>
    <property type="match status" value="1"/>
</dbReference>
<evidence type="ECO:0000256" key="1">
    <source>
        <dbReference type="SAM" id="SignalP"/>
    </source>
</evidence>
<accession>V2Y2Q4</accession>
<keyword evidence="3" id="KW-1185">Reference proteome</keyword>
<dbReference type="HOGENOM" id="CLU_054918_0_0_9"/>
<dbReference type="OrthoDB" id="9770625at2"/>
<dbReference type="SUPFAM" id="SSF53850">
    <property type="entry name" value="Periplasmic binding protein-like II"/>
    <property type="match status" value="1"/>
</dbReference>
<dbReference type="InterPro" id="IPR050490">
    <property type="entry name" value="Bact_solute-bd_prot1"/>
</dbReference>
<feature type="signal peptide" evidence="1">
    <location>
        <begin position="1"/>
        <end position="18"/>
    </location>
</feature>
<sequence>MKKIFLCLLLFITIGLTSCGNPDIRTGKVSSEPPYKDEITVMHIEAENDDFRNYIDEASHKLNIKINLIPCPSDANNRQAEVATILASGNTAIDLISVNDEMVSEFKYKGYLEPLNDVMTKETLQAYPTDYIQSIATCKGNIFSVPYLMDIMMLWVNEKYLKVSGLKSIKNLDDFSVFLSQKYASNTYGYGSAWEETYIYNDLSQFINMFGGNYYDWNNPDTKAAVRFLHDMLKSGKTPGSQMIDRYEQMEQKFIDGKYGCVFMYSGAMNIFYNSGKYSKNEIHIAKLPIFKKASTNIATWQYVLNKSSKNKAAAKRFLKYISGKEGSIAYSKAMKQIPARTDVILTEDISVPDLDIIRKYVRDIQLKARPLSSQPMRDISEMGNLLQKYLSDEITLSEFCNSAQSLTNLSQSNQ</sequence>
<dbReference type="PANTHER" id="PTHR43649">
    <property type="entry name" value="ARABINOSE-BINDING PROTEIN-RELATED"/>
    <property type="match status" value="1"/>
</dbReference>
<reference evidence="2 3" key="1">
    <citation type="submission" date="2013-06" db="EMBL/GenBank/DDBJ databases">
        <authorList>
            <person name="Weinstock G."/>
            <person name="Sodergren E."/>
            <person name="Clifton S."/>
            <person name="Fulton L."/>
            <person name="Fulton B."/>
            <person name="Courtney L."/>
            <person name="Fronick C."/>
            <person name="Harrison M."/>
            <person name="Strong C."/>
            <person name="Farmer C."/>
            <person name="Delahaunty K."/>
            <person name="Markovic C."/>
            <person name="Hall O."/>
            <person name="Minx P."/>
            <person name="Tomlinson C."/>
            <person name="Mitreva M."/>
            <person name="Nelson J."/>
            <person name="Hou S."/>
            <person name="Wollam A."/>
            <person name="Pepin K.H."/>
            <person name="Johnson M."/>
            <person name="Bhonagiri V."/>
            <person name="Nash W.E."/>
            <person name="Warren W."/>
            <person name="Chinwalla A."/>
            <person name="Mardis E.R."/>
            <person name="Wilson R.K."/>
        </authorList>
    </citation>
    <scope>NUCLEOTIDE SEQUENCE [LARGE SCALE GENOMIC DNA]</scope>
    <source>
        <strain evidence="2 3">ATCC 51271</strain>
    </source>
</reference>
<name>V2Y2Q4_9FIRM</name>
<dbReference type="Pfam" id="PF13416">
    <property type="entry name" value="SBP_bac_8"/>
    <property type="match status" value="1"/>
</dbReference>
<comment type="caution">
    <text evidence="2">The sequence shown here is derived from an EMBL/GenBank/DDBJ whole genome shotgun (WGS) entry which is preliminary data.</text>
</comment>
<protein>
    <submittedName>
        <fullName evidence="2">ABC transporter, solute-binding protein</fullName>
    </submittedName>
</protein>
<dbReference type="Gene3D" id="3.40.190.10">
    <property type="entry name" value="Periplasmic binding protein-like II"/>
    <property type="match status" value="1"/>
</dbReference>
<keyword evidence="1" id="KW-0732">Signal</keyword>
<gene>
    <name evidence="2" type="ORF">GCWU0000282_002117</name>
</gene>
<evidence type="ECO:0000313" key="3">
    <source>
        <dbReference type="Proteomes" id="UP000018227"/>
    </source>
</evidence>
<proteinExistence type="predicted"/>
<feature type="chain" id="PRO_5039573426" evidence="1">
    <location>
        <begin position="19"/>
        <end position="415"/>
    </location>
</feature>
<dbReference type="PROSITE" id="PS51257">
    <property type="entry name" value="PROKAR_LIPOPROTEIN"/>
    <property type="match status" value="1"/>
</dbReference>